<dbReference type="EMBL" id="UINC01018997">
    <property type="protein sequence ID" value="SVA80202.1"/>
    <property type="molecule type" value="Genomic_DNA"/>
</dbReference>
<sequence>MNTIQRCDGITRRDLLRVGGLAALGLGLGDFFRLQKATAANSSLQPKAKSCILIWLDGGPSHLETFDPKPDAPQEVRGPLETISTNVDGIRIGECLEQTAKVMDKMAIIRSMTSPLGEHNFGTHYLLTGYKPSPALEYPTFGATLAQVRAQSGVLPPHIAIPKFDGSVSGNGYLPGTTQPFSVGGNPERRDFKVRDLDFYKGLDLTRLDRRRQIVNAFDDFSRAKDASRSSQSDPNLERAYNLIASPSAKDAFKLSEEPNSVRDRYGRNGGSGIGQSCLLARRLVERGVPFVTVNSAGWDTHQNIIQLKQRYETDKNAHLPSLDRALGALIGDLSDRGMLDETLVVVMGEFGRTPRINSAGGRDHWPNVFSVALAGGGVRGGQVIGGSDALGEYPKENPVTPSDLAATIYTLLGIDPAHELHTSDGRPVRVAPDGARVISELF</sequence>
<protein>
    <submittedName>
        <fullName evidence="1">Uncharacterized protein</fullName>
    </submittedName>
</protein>
<gene>
    <name evidence="1" type="ORF">METZ01_LOCUS133056</name>
</gene>
<reference evidence="1" key="1">
    <citation type="submission" date="2018-05" db="EMBL/GenBank/DDBJ databases">
        <authorList>
            <person name="Lanie J.A."/>
            <person name="Ng W.-L."/>
            <person name="Kazmierczak K.M."/>
            <person name="Andrzejewski T.M."/>
            <person name="Davidsen T.M."/>
            <person name="Wayne K.J."/>
            <person name="Tettelin H."/>
            <person name="Glass J.I."/>
            <person name="Rusch D."/>
            <person name="Podicherti R."/>
            <person name="Tsui H.-C.T."/>
            <person name="Winkler M.E."/>
        </authorList>
    </citation>
    <scope>NUCLEOTIDE SEQUENCE</scope>
</reference>
<proteinExistence type="predicted"/>
<dbReference type="PROSITE" id="PS51318">
    <property type="entry name" value="TAT"/>
    <property type="match status" value="1"/>
</dbReference>
<dbReference type="PANTHER" id="PTHR43737:SF1">
    <property type="entry name" value="DUF1501 DOMAIN-CONTAINING PROTEIN"/>
    <property type="match status" value="1"/>
</dbReference>
<dbReference type="SUPFAM" id="SSF53649">
    <property type="entry name" value="Alkaline phosphatase-like"/>
    <property type="match status" value="1"/>
</dbReference>
<dbReference type="InterPro" id="IPR017850">
    <property type="entry name" value="Alkaline_phosphatase_core_sf"/>
</dbReference>
<evidence type="ECO:0000313" key="1">
    <source>
        <dbReference type="EMBL" id="SVA80202.1"/>
    </source>
</evidence>
<dbReference type="InterPro" id="IPR006311">
    <property type="entry name" value="TAT_signal"/>
</dbReference>
<accession>A0A381YUA2</accession>
<dbReference type="InterPro" id="IPR010869">
    <property type="entry name" value="DUF1501"/>
</dbReference>
<dbReference type="Gene3D" id="3.40.720.10">
    <property type="entry name" value="Alkaline Phosphatase, subunit A"/>
    <property type="match status" value="1"/>
</dbReference>
<name>A0A381YUA2_9ZZZZ</name>
<feature type="non-terminal residue" evidence="1">
    <location>
        <position position="443"/>
    </location>
</feature>
<dbReference type="AlphaFoldDB" id="A0A381YUA2"/>
<dbReference type="Pfam" id="PF07394">
    <property type="entry name" value="DUF1501"/>
    <property type="match status" value="1"/>
</dbReference>
<dbReference type="PANTHER" id="PTHR43737">
    <property type="entry name" value="BLL7424 PROTEIN"/>
    <property type="match status" value="1"/>
</dbReference>
<organism evidence="1">
    <name type="scientific">marine metagenome</name>
    <dbReference type="NCBI Taxonomy" id="408172"/>
    <lineage>
        <taxon>unclassified sequences</taxon>
        <taxon>metagenomes</taxon>
        <taxon>ecological metagenomes</taxon>
    </lineage>
</organism>